<keyword evidence="7 10" id="KW-1015">Disulfide bond</keyword>
<evidence type="ECO:0000256" key="3">
    <source>
        <dbReference type="ARBA" id="ARBA00022729"/>
    </source>
</evidence>
<evidence type="ECO:0000256" key="8">
    <source>
        <dbReference type="ARBA" id="ARBA00023170"/>
    </source>
</evidence>
<dbReference type="SUPFAM" id="SSF57424">
    <property type="entry name" value="LDL receptor-like module"/>
    <property type="match status" value="1"/>
</dbReference>
<reference evidence="14" key="2">
    <citation type="submission" date="2025-08" db="UniProtKB">
        <authorList>
            <consortium name="RefSeq"/>
        </authorList>
    </citation>
    <scope>IDENTIFICATION</scope>
    <source>
        <strain evidence="14">S238N-H82</strain>
        <tissue evidence="14">Testes</tissue>
    </source>
</reference>
<evidence type="ECO:0000256" key="7">
    <source>
        <dbReference type="ARBA" id="ARBA00023157"/>
    </source>
</evidence>
<evidence type="ECO:0000313" key="13">
    <source>
        <dbReference type="Proteomes" id="UP000001554"/>
    </source>
</evidence>
<name>A0A9J7KHA5_BRAFL</name>
<dbReference type="PROSITE" id="PS01209">
    <property type="entry name" value="LDLRA_1"/>
    <property type="match status" value="1"/>
</dbReference>
<organism evidence="13 14">
    <name type="scientific">Branchiostoma floridae</name>
    <name type="common">Florida lancelet</name>
    <name type="synonym">Amphioxus</name>
    <dbReference type="NCBI Taxonomy" id="7739"/>
    <lineage>
        <taxon>Eukaryota</taxon>
        <taxon>Metazoa</taxon>
        <taxon>Chordata</taxon>
        <taxon>Cephalochordata</taxon>
        <taxon>Leptocardii</taxon>
        <taxon>Amphioxiformes</taxon>
        <taxon>Branchiostomatidae</taxon>
        <taxon>Branchiostoma</taxon>
    </lineage>
</organism>
<keyword evidence="4" id="KW-0677">Repeat</keyword>
<comment type="caution">
    <text evidence="10">Lacks conserved residue(s) required for the propagation of feature annotation.</text>
</comment>
<protein>
    <submittedName>
        <fullName evidence="14">Low-density lipoprotein receptor-related protein-like</fullName>
    </submittedName>
</protein>
<dbReference type="GO" id="GO:0016020">
    <property type="term" value="C:membrane"/>
    <property type="evidence" value="ECO:0007669"/>
    <property type="project" value="UniProtKB-SubCell"/>
</dbReference>
<dbReference type="RefSeq" id="XP_035660023.1">
    <property type="nucleotide sequence ID" value="XM_035804130.1"/>
</dbReference>
<evidence type="ECO:0000256" key="5">
    <source>
        <dbReference type="ARBA" id="ARBA00022989"/>
    </source>
</evidence>
<evidence type="ECO:0000256" key="2">
    <source>
        <dbReference type="ARBA" id="ARBA00022692"/>
    </source>
</evidence>
<keyword evidence="9" id="KW-0325">Glycoprotein</keyword>
<feature type="disulfide bond" evidence="10">
    <location>
        <begin position="227"/>
        <end position="242"/>
    </location>
</feature>
<gene>
    <name evidence="14" type="primary">LOC118404788</name>
</gene>
<evidence type="ECO:0000256" key="6">
    <source>
        <dbReference type="ARBA" id="ARBA00023136"/>
    </source>
</evidence>
<feature type="transmembrane region" description="Helical" evidence="12">
    <location>
        <begin position="50"/>
        <end position="74"/>
    </location>
</feature>
<evidence type="ECO:0000256" key="10">
    <source>
        <dbReference type="PROSITE-ProRule" id="PRU00124"/>
    </source>
</evidence>
<keyword evidence="2 12" id="KW-0812">Transmembrane</keyword>
<proteinExistence type="predicted"/>
<evidence type="ECO:0000256" key="11">
    <source>
        <dbReference type="SAM" id="MobiDB-lite"/>
    </source>
</evidence>
<feature type="disulfide bond" evidence="10">
    <location>
        <begin position="208"/>
        <end position="220"/>
    </location>
</feature>
<evidence type="ECO:0000256" key="12">
    <source>
        <dbReference type="SAM" id="Phobius"/>
    </source>
</evidence>
<keyword evidence="8" id="KW-0675">Receptor</keyword>
<feature type="compositionally biased region" description="Polar residues" evidence="11">
    <location>
        <begin position="127"/>
        <end position="141"/>
    </location>
</feature>
<sequence length="250" mass="26633">MANDGAIELQRQNGERTEDRIKVDVEAQNGQRIQTGTADSTRCKCLKDNICYIIAGVAMVIILAIPVTLLAVYLPGAEPPINGTAVPLGPASNGTTANPPVTLQPTNTIHHTTTKSILPATATAIQSESTGTTQHPRTQENTESSVTDSTTTTTITPTTTTGKSCSDQNLFECNNGDCISFDLVCDVNGIKHCLPDGEDEDNCPVRTCGADQFTCNDGTCIAEGWRCDRKEDCPNKDDELGCTTMMTTTT</sequence>
<keyword evidence="5 12" id="KW-1133">Transmembrane helix</keyword>
<evidence type="ECO:0000256" key="4">
    <source>
        <dbReference type="ARBA" id="ARBA00022737"/>
    </source>
</evidence>
<dbReference type="PROSITE" id="PS50068">
    <property type="entry name" value="LDLRA_2"/>
    <property type="match status" value="2"/>
</dbReference>
<dbReference type="InterPro" id="IPR002172">
    <property type="entry name" value="LDrepeatLR_classA_rpt"/>
</dbReference>
<dbReference type="GeneID" id="118404788"/>
<dbReference type="InterPro" id="IPR051221">
    <property type="entry name" value="LDLR-related"/>
</dbReference>
<comment type="subcellular location">
    <subcellularLocation>
        <location evidence="1">Membrane</location>
        <topology evidence="1">Single-pass membrane protein</topology>
    </subcellularLocation>
</comment>
<dbReference type="Proteomes" id="UP000001554">
    <property type="component" value="Chromosome 17"/>
</dbReference>
<keyword evidence="6 12" id="KW-0472">Membrane</keyword>
<keyword evidence="3" id="KW-0732">Signal</keyword>
<feature type="compositionally biased region" description="Low complexity" evidence="11">
    <location>
        <begin position="142"/>
        <end position="163"/>
    </location>
</feature>
<dbReference type="PANTHER" id="PTHR22722">
    <property type="entry name" value="LOW-DENSITY LIPOPROTEIN RECEPTOR-RELATED PROTEIN 2-RELATED"/>
    <property type="match status" value="1"/>
</dbReference>
<keyword evidence="13" id="KW-1185">Reference proteome</keyword>
<reference evidence="13" key="1">
    <citation type="journal article" date="2020" name="Nat. Ecol. Evol.">
        <title>Deeply conserved synteny resolves early events in vertebrate evolution.</title>
        <authorList>
            <person name="Simakov O."/>
            <person name="Marletaz F."/>
            <person name="Yue J.X."/>
            <person name="O'Connell B."/>
            <person name="Jenkins J."/>
            <person name="Brandt A."/>
            <person name="Calef R."/>
            <person name="Tung C.H."/>
            <person name="Huang T.K."/>
            <person name="Schmutz J."/>
            <person name="Satoh N."/>
            <person name="Yu J.K."/>
            <person name="Putnam N.H."/>
            <person name="Green R.E."/>
            <person name="Rokhsar D.S."/>
        </authorList>
    </citation>
    <scope>NUCLEOTIDE SEQUENCE [LARGE SCALE GENOMIC DNA]</scope>
    <source>
        <strain evidence="13">S238N-H82</strain>
    </source>
</reference>
<dbReference type="CDD" id="cd00112">
    <property type="entry name" value="LDLa"/>
    <property type="match status" value="2"/>
</dbReference>
<dbReference type="KEGG" id="bfo:118404788"/>
<feature type="region of interest" description="Disordered" evidence="11">
    <location>
        <begin position="127"/>
        <end position="163"/>
    </location>
</feature>
<evidence type="ECO:0000313" key="14">
    <source>
        <dbReference type="RefSeq" id="XP_035660023.1"/>
    </source>
</evidence>
<accession>A0A9J7KHA5</accession>
<evidence type="ECO:0000256" key="1">
    <source>
        <dbReference type="ARBA" id="ARBA00004167"/>
    </source>
</evidence>
<evidence type="ECO:0000256" key="9">
    <source>
        <dbReference type="ARBA" id="ARBA00023180"/>
    </source>
</evidence>
<dbReference type="InterPro" id="IPR036055">
    <property type="entry name" value="LDL_receptor-like_sf"/>
</dbReference>
<feature type="disulfide bond" evidence="10">
    <location>
        <begin position="215"/>
        <end position="233"/>
    </location>
</feature>
<dbReference type="SMART" id="SM00192">
    <property type="entry name" value="LDLa"/>
    <property type="match status" value="2"/>
</dbReference>
<dbReference type="Gene3D" id="4.10.400.10">
    <property type="entry name" value="Low-density Lipoprotein Receptor"/>
    <property type="match status" value="2"/>
</dbReference>
<dbReference type="AlphaFoldDB" id="A0A9J7KHA5"/>
<dbReference type="InterPro" id="IPR023415">
    <property type="entry name" value="LDLR_class-A_CS"/>
</dbReference>
<dbReference type="OrthoDB" id="664115at2759"/>
<dbReference type="FunFam" id="4.10.400.10:FF:000034">
    <property type="entry name" value="Low-density lipoprotein receptor-related protein 2"/>
    <property type="match status" value="1"/>
</dbReference>
<dbReference type="Pfam" id="PF00057">
    <property type="entry name" value="Ldl_recept_a"/>
    <property type="match status" value="1"/>
</dbReference>